<sequence>PEQFPRHRHLGQLERDVAAIQSMIEQIIITPVEDSFTIDLHGELGAILALIDGKQKRLSSGMLPSP</sequence>
<dbReference type="AlphaFoldDB" id="X1UP75"/>
<feature type="non-terminal residue" evidence="1">
    <location>
        <position position="1"/>
    </location>
</feature>
<proteinExistence type="predicted"/>
<name>X1UP75_9ZZZZ</name>
<protein>
    <submittedName>
        <fullName evidence="1">Uncharacterized protein</fullName>
    </submittedName>
</protein>
<evidence type="ECO:0000313" key="1">
    <source>
        <dbReference type="EMBL" id="GAJ05397.1"/>
    </source>
</evidence>
<reference evidence="1" key="1">
    <citation type="journal article" date="2014" name="Front. Microbiol.">
        <title>High frequency of phylogenetically diverse reductive dehalogenase-homologous genes in deep subseafloor sedimentary metagenomes.</title>
        <authorList>
            <person name="Kawai M."/>
            <person name="Futagami T."/>
            <person name="Toyoda A."/>
            <person name="Takaki Y."/>
            <person name="Nishi S."/>
            <person name="Hori S."/>
            <person name="Arai W."/>
            <person name="Tsubouchi T."/>
            <person name="Morono Y."/>
            <person name="Uchiyama I."/>
            <person name="Ito T."/>
            <person name="Fujiyama A."/>
            <person name="Inagaki F."/>
            <person name="Takami H."/>
        </authorList>
    </citation>
    <scope>NUCLEOTIDE SEQUENCE</scope>
    <source>
        <strain evidence="1">Expedition CK06-06</strain>
    </source>
</reference>
<organism evidence="1">
    <name type="scientific">marine sediment metagenome</name>
    <dbReference type="NCBI Taxonomy" id="412755"/>
    <lineage>
        <taxon>unclassified sequences</taxon>
        <taxon>metagenomes</taxon>
        <taxon>ecological metagenomes</taxon>
    </lineage>
</organism>
<dbReference type="EMBL" id="BARW01034345">
    <property type="protein sequence ID" value="GAJ05397.1"/>
    <property type="molecule type" value="Genomic_DNA"/>
</dbReference>
<gene>
    <name evidence="1" type="ORF">S12H4_53848</name>
</gene>
<accession>X1UP75</accession>
<comment type="caution">
    <text evidence="1">The sequence shown here is derived from an EMBL/GenBank/DDBJ whole genome shotgun (WGS) entry which is preliminary data.</text>
</comment>